<name>A0A0V1HWF7_9BILA</name>
<keyword evidence="2" id="KW-1185">Reference proteome</keyword>
<evidence type="ECO:0000313" key="2">
    <source>
        <dbReference type="Proteomes" id="UP000055024"/>
    </source>
</evidence>
<dbReference type="OrthoDB" id="10437315at2759"/>
<organism evidence="1 2">
    <name type="scientific">Trichinella zimbabwensis</name>
    <dbReference type="NCBI Taxonomy" id="268475"/>
    <lineage>
        <taxon>Eukaryota</taxon>
        <taxon>Metazoa</taxon>
        <taxon>Ecdysozoa</taxon>
        <taxon>Nematoda</taxon>
        <taxon>Enoplea</taxon>
        <taxon>Dorylaimia</taxon>
        <taxon>Trichinellida</taxon>
        <taxon>Trichinellidae</taxon>
        <taxon>Trichinella</taxon>
    </lineage>
</organism>
<sequence length="76" mass="8659">MRKNGFLHDFWLCDVMAPKVENHTDLFGADVVMKVCENCRSTRDTNAFHSLNSTKLYCETESTQLQPYDLTDIAAA</sequence>
<accession>A0A0V1HWF7</accession>
<comment type="caution">
    <text evidence="1">The sequence shown here is derived from an EMBL/GenBank/DDBJ whole genome shotgun (WGS) entry which is preliminary data.</text>
</comment>
<gene>
    <name evidence="1" type="ORF">T11_7351</name>
</gene>
<feature type="non-terminal residue" evidence="1">
    <location>
        <position position="76"/>
    </location>
</feature>
<dbReference type="Proteomes" id="UP000055024">
    <property type="component" value="Unassembled WGS sequence"/>
</dbReference>
<protein>
    <submittedName>
        <fullName evidence="1">Uncharacterized protein</fullName>
    </submittedName>
</protein>
<proteinExistence type="predicted"/>
<dbReference type="AlphaFoldDB" id="A0A0V1HWF7"/>
<dbReference type="EMBL" id="JYDP01000022">
    <property type="protein sequence ID" value="KRZ14790.1"/>
    <property type="molecule type" value="Genomic_DNA"/>
</dbReference>
<reference evidence="1 2" key="1">
    <citation type="submission" date="2015-01" db="EMBL/GenBank/DDBJ databases">
        <title>Evolution of Trichinella species and genotypes.</title>
        <authorList>
            <person name="Korhonen P.K."/>
            <person name="Edoardo P."/>
            <person name="Giuseppe L.R."/>
            <person name="Gasser R.B."/>
        </authorList>
    </citation>
    <scope>NUCLEOTIDE SEQUENCE [LARGE SCALE GENOMIC DNA]</scope>
    <source>
        <strain evidence="1">ISS1029</strain>
    </source>
</reference>
<evidence type="ECO:0000313" key="1">
    <source>
        <dbReference type="EMBL" id="KRZ14790.1"/>
    </source>
</evidence>